<evidence type="ECO:0000313" key="1">
    <source>
        <dbReference type="EMBL" id="TDK23510.1"/>
    </source>
</evidence>
<proteinExistence type="predicted"/>
<protein>
    <recommendedName>
        <fullName evidence="3">DUF1902 domain-containing protein</fullName>
    </recommendedName>
</protein>
<evidence type="ECO:0008006" key="3">
    <source>
        <dbReference type="Google" id="ProtNLM"/>
    </source>
</evidence>
<accession>A0A4R5TS30</accession>
<evidence type="ECO:0000313" key="2">
    <source>
        <dbReference type="Proteomes" id="UP000295411"/>
    </source>
</evidence>
<comment type="caution">
    <text evidence="1">The sequence shown here is derived from an EMBL/GenBank/DDBJ whole genome shotgun (WGS) entry which is preliminary data.</text>
</comment>
<keyword evidence="2" id="KW-1185">Reference proteome</keyword>
<gene>
    <name evidence="1" type="ORF">E2F48_16090</name>
</gene>
<name>A0A4R5TS30_9MICC</name>
<dbReference type="AlphaFoldDB" id="A0A4R5TS30"/>
<dbReference type="Proteomes" id="UP000295411">
    <property type="component" value="Unassembled WGS sequence"/>
</dbReference>
<dbReference type="OrthoDB" id="5772641at2"/>
<organism evidence="1 2">
    <name type="scientific">Arthrobacter crusticola</name>
    <dbReference type="NCBI Taxonomy" id="2547960"/>
    <lineage>
        <taxon>Bacteria</taxon>
        <taxon>Bacillati</taxon>
        <taxon>Actinomycetota</taxon>
        <taxon>Actinomycetes</taxon>
        <taxon>Micrococcales</taxon>
        <taxon>Micrococcaceae</taxon>
        <taxon>Arthrobacter</taxon>
    </lineage>
</organism>
<dbReference type="RefSeq" id="WP_133404976.1">
    <property type="nucleotide sequence ID" value="NZ_SMTK01000006.1"/>
</dbReference>
<sequence length="81" mass="9297">MELIARVWRAGDSWAVEVTEVPGLVTRARHVHEVVDVVATAYEQLTGALPEPFLVALEVDYGDAWLHRSPWPVRSKWKDMW</sequence>
<dbReference type="EMBL" id="SMTK01000006">
    <property type="protein sequence ID" value="TDK23510.1"/>
    <property type="molecule type" value="Genomic_DNA"/>
</dbReference>
<reference evidence="1 2" key="1">
    <citation type="submission" date="2019-03" db="EMBL/GenBank/DDBJ databases">
        <title>Arthrobacter sp. nov., an bacterium isolated from biocrust in Mu Us Desert.</title>
        <authorList>
            <person name="Lixiong L."/>
        </authorList>
    </citation>
    <scope>NUCLEOTIDE SEQUENCE [LARGE SCALE GENOMIC DNA]</scope>
    <source>
        <strain evidence="1 2">SLN-3</strain>
    </source>
</reference>